<keyword evidence="4" id="KW-0378">Hydrolase</keyword>
<dbReference type="Gene3D" id="3.40.50.850">
    <property type="entry name" value="Isochorismatase-like"/>
    <property type="match status" value="1"/>
</dbReference>
<dbReference type="Proteomes" id="UP000031561">
    <property type="component" value="Unassembled WGS sequence"/>
</dbReference>
<evidence type="ECO:0000313" key="10">
    <source>
        <dbReference type="Proteomes" id="UP000031561"/>
    </source>
</evidence>
<evidence type="ECO:0000256" key="7">
    <source>
        <dbReference type="ARBA" id="ARBA00043224"/>
    </source>
</evidence>
<evidence type="ECO:0000256" key="3">
    <source>
        <dbReference type="ARBA" id="ARBA00022723"/>
    </source>
</evidence>
<evidence type="ECO:0000259" key="8">
    <source>
        <dbReference type="Pfam" id="PF00857"/>
    </source>
</evidence>
<evidence type="ECO:0000256" key="4">
    <source>
        <dbReference type="ARBA" id="ARBA00022801"/>
    </source>
</evidence>
<keyword evidence="2" id="KW-0662">Pyridine nucleotide biosynthesis</keyword>
<evidence type="ECO:0000256" key="6">
    <source>
        <dbReference type="ARBA" id="ARBA00039017"/>
    </source>
</evidence>
<dbReference type="RefSeq" id="WP_166283276.1">
    <property type="nucleotide sequence ID" value="NZ_JTHE03000099.1"/>
</dbReference>
<dbReference type="InterPro" id="IPR000868">
    <property type="entry name" value="Isochorismatase-like_dom"/>
</dbReference>
<dbReference type="EMBL" id="JTHE03000099">
    <property type="protein sequence ID" value="MCM1984487.1"/>
    <property type="molecule type" value="Genomic_DNA"/>
</dbReference>
<organism evidence="9 10">
    <name type="scientific">Lyngbya confervoides BDU141951</name>
    <dbReference type="NCBI Taxonomy" id="1574623"/>
    <lineage>
        <taxon>Bacteria</taxon>
        <taxon>Bacillati</taxon>
        <taxon>Cyanobacteriota</taxon>
        <taxon>Cyanophyceae</taxon>
        <taxon>Oscillatoriophycideae</taxon>
        <taxon>Oscillatoriales</taxon>
        <taxon>Microcoleaceae</taxon>
        <taxon>Lyngbya</taxon>
    </lineage>
</organism>
<sequence length="195" mass="20975">MADLLLSRGDALVIVDVQRDFLPGGALAVPGGNEIIPILNLYIQAFAQRSLPVWISQDCHPPHHCSFIPEGGSWPPHCIAGTPGSQSPSDLKLPPEALLILKGQQKNQDAYSAFQGTALAQQLQARQVETLFVGGLATDYCVLNTVQDAIKLGFRVLLLTDAIRAVNRTPEDGDRAEAAMIEQGAIPITYLDIDP</sequence>
<evidence type="ECO:0000256" key="2">
    <source>
        <dbReference type="ARBA" id="ARBA00022642"/>
    </source>
</evidence>
<dbReference type="EC" id="3.5.1.19" evidence="6"/>
<dbReference type="GO" id="GO:0008936">
    <property type="term" value="F:nicotinamidase activity"/>
    <property type="evidence" value="ECO:0007669"/>
    <property type="project" value="UniProtKB-EC"/>
</dbReference>
<dbReference type="Pfam" id="PF00857">
    <property type="entry name" value="Isochorismatase"/>
    <property type="match status" value="1"/>
</dbReference>
<dbReference type="InterPro" id="IPR052347">
    <property type="entry name" value="Isochorismatase_Nicotinamidase"/>
</dbReference>
<keyword evidence="10" id="KW-1185">Reference proteome</keyword>
<dbReference type="PANTHER" id="PTHR11080:SF2">
    <property type="entry name" value="LD05707P"/>
    <property type="match status" value="1"/>
</dbReference>
<name>A0ABD4T7F8_9CYAN</name>
<evidence type="ECO:0000313" key="9">
    <source>
        <dbReference type="EMBL" id="MCM1984487.1"/>
    </source>
</evidence>
<comment type="pathway">
    <text evidence="5">Cofactor biosynthesis; nicotinate biosynthesis; nicotinate from nicotinamide: step 1/1.</text>
</comment>
<reference evidence="9 10" key="1">
    <citation type="journal article" date="2015" name="Genome Announc.">
        <title>Draft Genome Sequence of Filamentous Marine Cyanobacterium Lyngbya confervoides Strain BDU141951.</title>
        <authorList>
            <person name="Chandrababunaidu M.M."/>
            <person name="Sen D."/>
            <person name="Tripathy S."/>
        </authorList>
    </citation>
    <scope>NUCLEOTIDE SEQUENCE [LARGE SCALE GENOMIC DNA]</scope>
    <source>
        <strain evidence="9 10">BDU141951</strain>
    </source>
</reference>
<dbReference type="GO" id="GO:0046872">
    <property type="term" value="F:metal ion binding"/>
    <property type="evidence" value="ECO:0007669"/>
    <property type="project" value="UniProtKB-KW"/>
</dbReference>
<accession>A0ABD4T7F8</accession>
<dbReference type="InterPro" id="IPR036380">
    <property type="entry name" value="Isochorismatase-like_sf"/>
</dbReference>
<evidence type="ECO:0000256" key="5">
    <source>
        <dbReference type="ARBA" id="ARBA00037900"/>
    </source>
</evidence>
<gene>
    <name evidence="9" type="ORF">QQ91_0016815</name>
</gene>
<feature type="domain" description="Isochorismatase-like" evidence="8">
    <location>
        <begin position="11"/>
        <end position="188"/>
    </location>
</feature>
<dbReference type="AlphaFoldDB" id="A0ABD4T7F8"/>
<protein>
    <recommendedName>
        <fullName evidence="6">nicotinamidase</fullName>
        <ecNumber evidence="6">3.5.1.19</ecNumber>
    </recommendedName>
    <alternativeName>
        <fullName evidence="7">Nicotinamide deamidase</fullName>
    </alternativeName>
</protein>
<keyword evidence="3" id="KW-0479">Metal-binding</keyword>
<evidence type="ECO:0000256" key="1">
    <source>
        <dbReference type="ARBA" id="ARBA00006336"/>
    </source>
</evidence>
<comment type="similarity">
    <text evidence="1">Belongs to the isochorismatase family.</text>
</comment>
<comment type="caution">
    <text evidence="9">The sequence shown here is derived from an EMBL/GenBank/DDBJ whole genome shotgun (WGS) entry which is preliminary data.</text>
</comment>
<dbReference type="PANTHER" id="PTHR11080">
    <property type="entry name" value="PYRAZINAMIDASE/NICOTINAMIDASE"/>
    <property type="match status" value="1"/>
</dbReference>
<dbReference type="GO" id="GO:0019363">
    <property type="term" value="P:pyridine nucleotide biosynthetic process"/>
    <property type="evidence" value="ECO:0007669"/>
    <property type="project" value="UniProtKB-KW"/>
</dbReference>
<proteinExistence type="inferred from homology"/>
<dbReference type="SUPFAM" id="SSF52499">
    <property type="entry name" value="Isochorismatase-like hydrolases"/>
    <property type="match status" value="1"/>
</dbReference>